<dbReference type="OMA" id="TAFFWQD"/>
<dbReference type="GO" id="GO:0000400">
    <property type="term" value="F:four-way junction DNA binding"/>
    <property type="evidence" value="ECO:0007669"/>
    <property type="project" value="TreeGrafter"/>
</dbReference>
<protein>
    <recommendedName>
        <fullName evidence="4">DNA recombination and repair protein Rad51-like C-terminal domain-containing protein</fullName>
    </recommendedName>
</protein>
<keyword evidence="3" id="KW-1185">Reference proteome</keyword>
<gene>
    <name evidence="2" type="ORF">W97_08782</name>
</gene>
<evidence type="ECO:0000313" key="2">
    <source>
        <dbReference type="EMBL" id="EON69522.1"/>
    </source>
</evidence>
<dbReference type="eggNOG" id="KOG2859">
    <property type="taxonomic scope" value="Eukaryota"/>
</dbReference>
<reference evidence="3" key="1">
    <citation type="submission" date="2012-06" db="EMBL/GenBank/DDBJ databases">
        <title>The genome sequence of Coniosporium apollinis CBS 100218.</title>
        <authorList>
            <consortium name="The Broad Institute Genome Sequencing Platform"/>
            <person name="Cuomo C."/>
            <person name="Gorbushina A."/>
            <person name="Noack S."/>
            <person name="Walker B."/>
            <person name="Young S.K."/>
            <person name="Zeng Q."/>
            <person name="Gargeya S."/>
            <person name="Fitzgerald M."/>
            <person name="Haas B."/>
            <person name="Abouelleil A."/>
            <person name="Alvarado L."/>
            <person name="Arachchi H.M."/>
            <person name="Berlin A.M."/>
            <person name="Chapman S.B."/>
            <person name="Goldberg J."/>
            <person name="Griggs A."/>
            <person name="Gujja S."/>
            <person name="Hansen M."/>
            <person name="Howarth C."/>
            <person name="Imamovic A."/>
            <person name="Larimer J."/>
            <person name="McCowan C."/>
            <person name="Montmayeur A."/>
            <person name="Murphy C."/>
            <person name="Neiman D."/>
            <person name="Pearson M."/>
            <person name="Priest M."/>
            <person name="Roberts A."/>
            <person name="Saif S."/>
            <person name="Shea T."/>
            <person name="Sisk P."/>
            <person name="Sykes S."/>
            <person name="Wortman J."/>
            <person name="Nusbaum C."/>
            <person name="Birren B."/>
        </authorList>
    </citation>
    <scope>NUCLEOTIDE SEQUENCE [LARGE SCALE GENOMIC DNA]</scope>
    <source>
        <strain evidence="3">CBS 100218</strain>
    </source>
</reference>
<dbReference type="GO" id="GO:0033063">
    <property type="term" value="C:Rad51B-Rad51C-Rad51D-XRCC2 complex"/>
    <property type="evidence" value="ECO:0007669"/>
    <property type="project" value="InterPro"/>
</dbReference>
<dbReference type="STRING" id="1168221.R7Z5T7"/>
<dbReference type="GeneID" id="19906093"/>
<sequence length="404" mass="44116">MSAENLGRRLLGEVQEESLDELLRSLRALHNADVQSQIGIPPLDRLLHAFQHPTITAQHHVPDRSSSPSHHGPAQLRARKHESKPPIVELTSTAPGSGKTHLLYLTTIHAILPQTYADITLHGTSNTVVILDTDNRFSVPRLVAILKAHVVACQQAQQKPALPAPDLETLILGCLKHVHVYRPQSMGSLLATLNAIPTYLFDAAAHHSSHRPLHSVILDSASAFYWPMRAEEEMAKLGSRLHDPSDGAAAASAVPGTTMPWTQLARYLRRLQQIFDCAVLYTTVSLSPSPAPSFAPSSRRDIPSLRPALPGPMARLPTLRLVLARAVVPPFAPEMAVQEALSERGKRQEVVQKGRFWASVNGWDREVWGREVSEGLGMMGWGFGFRVTEEGVVLEGAEDPGAGL</sequence>
<dbReference type="RefSeq" id="XP_007784839.1">
    <property type="nucleotide sequence ID" value="XM_007786649.1"/>
</dbReference>
<dbReference type="Gene3D" id="3.40.50.300">
    <property type="entry name" value="P-loop containing nucleotide triphosphate hydrolases"/>
    <property type="match status" value="1"/>
</dbReference>
<dbReference type="GO" id="GO:0042148">
    <property type="term" value="P:DNA strand invasion"/>
    <property type="evidence" value="ECO:0007669"/>
    <property type="project" value="TreeGrafter"/>
</dbReference>
<dbReference type="GO" id="GO:0005815">
    <property type="term" value="C:microtubule organizing center"/>
    <property type="evidence" value="ECO:0007669"/>
    <property type="project" value="TreeGrafter"/>
</dbReference>
<accession>R7Z5T7</accession>
<dbReference type="AlphaFoldDB" id="R7Z5T7"/>
<evidence type="ECO:0008006" key="4">
    <source>
        <dbReference type="Google" id="ProtNLM"/>
    </source>
</evidence>
<dbReference type="PANTHER" id="PTHR46644:SF2">
    <property type="entry name" value="DNA REPAIR PROTEIN XRCC2"/>
    <property type="match status" value="1"/>
</dbReference>
<dbReference type="PANTHER" id="PTHR46644">
    <property type="entry name" value="DNA REPAIR PROTEIN XRCC2"/>
    <property type="match status" value="1"/>
</dbReference>
<evidence type="ECO:0000256" key="1">
    <source>
        <dbReference type="SAM" id="MobiDB-lite"/>
    </source>
</evidence>
<dbReference type="GO" id="GO:0000724">
    <property type="term" value="P:double-strand break repair via homologous recombination"/>
    <property type="evidence" value="ECO:0007669"/>
    <property type="project" value="InterPro"/>
</dbReference>
<name>R7Z5T7_CONA1</name>
<proteinExistence type="predicted"/>
<dbReference type="GO" id="GO:0005657">
    <property type="term" value="C:replication fork"/>
    <property type="evidence" value="ECO:0007669"/>
    <property type="project" value="InterPro"/>
</dbReference>
<dbReference type="EMBL" id="JH767616">
    <property type="protein sequence ID" value="EON69522.1"/>
    <property type="molecule type" value="Genomic_DNA"/>
</dbReference>
<dbReference type="HOGENOM" id="CLU_046729_0_0_1"/>
<dbReference type="OrthoDB" id="420422at2759"/>
<feature type="region of interest" description="Disordered" evidence="1">
    <location>
        <begin position="58"/>
        <end position="92"/>
    </location>
</feature>
<evidence type="ECO:0000313" key="3">
    <source>
        <dbReference type="Proteomes" id="UP000016924"/>
    </source>
</evidence>
<dbReference type="Proteomes" id="UP000016924">
    <property type="component" value="Unassembled WGS sequence"/>
</dbReference>
<dbReference type="InterPro" id="IPR030547">
    <property type="entry name" value="XRCC2"/>
</dbReference>
<dbReference type="InterPro" id="IPR027417">
    <property type="entry name" value="P-loop_NTPase"/>
</dbReference>
<dbReference type="CDD" id="cd19490">
    <property type="entry name" value="XRCC2"/>
    <property type="match status" value="1"/>
</dbReference>
<dbReference type="SUPFAM" id="SSF52540">
    <property type="entry name" value="P-loop containing nucleoside triphosphate hydrolases"/>
    <property type="match status" value="1"/>
</dbReference>
<organism evidence="2 3">
    <name type="scientific">Coniosporium apollinis (strain CBS 100218)</name>
    <name type="common">Rock-inhabiting black yeast</name>
    <dbReference type="NCBI Taxonomy" id="1168221"/>
    <lineage>
        <taxon>Eukaryota</taxon>
        <taxon>Fungi</taxon>
        <taxon>Dikarya</taxon>
        <taxon>Ascomycota</taxon>
        <taxon>Pezizomycotina</taxon>
        <taxon>Dothideomycetes</taxon>
        <taxon>Dothideomycetes incertae sedis</taxon>
        <taxon>Coniosporium</taxon>
    </lineage>
</organism>